<keyword evidence="2" id="KW-1185">Reference proteome</keyword>
<sequence length="153" mass="16619">MASGPTGFPTLQPAFILKEMSSGTITTVEGFEPKLELEVVYGGDWFYIDPDQEHGRVNVRGIARTADGVTISYAYIGSVASNDDIRAIFSHSPDAKTHPFGQTSSTLTFEVGPGKLKSLENCTWVGNGRFVVGKDTIWVETRVSKLVPSTDMD</sequence>
<reference evidence="1 2" key="1">
    <citation type="submission" date="2014-04" db="EMBL/GenBank/DDBJ databases">
        <authorList>
            <consortium name="DOE Joint Genome Institute"/>
            <person name="Kuo A."/>
            <person name="Martino E."/>
            <person name="Perotto S."/>
            <person name="Kohler A."/>
            <person name="Nagy L.G."/>
            <person name="Floudas D."/>
            <person name="Copeland A."/>
            <person name="Barry K.W."/>
            <person name="Cichocki N."/>
            <person name="Veneault-Fourrey C."/>
            <person name="LaButti K."/>
            <person name="Lindquist E.A."/>
            <person name="Lipzen A."/>
            <person name="Lundell T."/>
            <person name="Morin E."/>
            <person name="Murat C."/>
            <person name="Sun H."/>
            <person name="Tunlid A."/>
            <person name="Henrissat B."/>
            <person name="Grigoriev I.V."/>
            <person name="Hibbett D.S."/>
            <person name="Martin F."/>
            <person name="Nordberg H.P."/>
            <person name="Cantor M.N."/>
            <person name="Hua S.X."/>
        </authorList>
    </citation>
    <scope>NUCLEOTIDE SEQUENCE [LARGE SCALE GENOMIC DNA]</scope>
    <source>
        <strain evidence="1 2">Zn</strain>
    </source>
</reference>
<dbReference type="AlphaFoldDB" id="A0A0C3DTL6"/>
<dbReference type="HOGENOM" id="CLU_096872_1_2_1"/>
<dbReference type="EMBL" id="KN832872">
    <property type="protein sequence ID" value="KIN05418.1"/>
    <property type="molecule type" value="Genomic_DNA"/>
</dbReference>
<evidence type="ECO:0000313" key="1">
    <source>
        <dbReference type="EMBL" id="KIN05418.1"/>
    </source>
</evidence>
<reference evidence="2" key="2">
    <citation type="submission" date="2015-01" db="EMBL/GenBank/DDBJ databases">
        <title>Evolutionary Origins and Diversification of the Mycorrhizal Mutualists.</title>
        <authorList>
            <consortium name="DOE Joint Genome Institute"/>
            <consortium name="Mycorrhizal Genomics Consortium"/>
            <person name="Kohler A."/>
            <person name="Kuo A."/>
            <person name="Nagy L.G."/>
            <person name="Floudas D."/>
            <person name="Copeland A."/>
            <person name="Barry K.W."/>
            <person name="Cichocki N."/>
            <person name="Veneault-Fourrey C."/>
            <person name="LaButti K."/>
            <person name="Lindquist E.A."/>
            <person name="Lipzen A."/>
            <person name="Lundell T."/>
            <person name="Morin E."/>
            <person name="Murat C."/>
            <person name="Riley R."/>
            <person name="Ohm R."/>
            <person name="Sun H."/>
            <person name="Tunlid A."/>
            <person name="Henrissat B."/>
            <person name="Grigoriev I.V."/>
            <person name="Hibbett D.S."/>
            <person name="Martin F."/>
        </authorList>
    </citation>
    <scope>NUCLEOTIDE SEQUENCE [LARGE SCALE GENOMIC DNA]</scope>
    <source>
        <strain evidence="2">Zn</strain>
    </source>
</reference>
<dbReference type="OrthoDB" id="2544694at2759"/>
<dbReference type="InParanoid" id="A0A0C3DTL6"/>
<gene>
    <name evidence="1" type="ORF">OIDMADRAFT_39663</name>
</gene>
<proteinExistence type="predicted"/>
<dbReference type="Gene3D" id="2.40.160.20">
    <property type="match status" value="1"/>
</dbReference>
<dbReference type="Pfam" id="PF11578">
    <property type="entry name" value="DUF3237"/>
    <property type="match status" value="1"/>
</dbReference>
<protein>
    <submittedName>
        <fullName evidence="1">Uncharacterized protein</fullName>
    </submittedName>
</protein>
<name>A0A0C3DTL6_OIDMZ</name>
<organism evidence="1 2">
    <name type="scientific">Oidiodendron maius (strain Zn)</name>
    <dbReference type="NCBI Taxonomy" id="913774"/>
    <lineage>
        <taxon>Eukaryota</taxon>
        <taxon>Fungi</taxon>
        <taxon>Dikarya</taxon>
        <taxon>Ascomycota</taxon>
        <taxon>Pezizomycotina</taxon>
        <taxon>Leotiomycetes</taxon>
        <taxon>Leotiomycetes incertae sedis</taxon>
        <taxon>Myxotrichaceae</taxon>
        <taxon>Oidiodendron</taxon>
    </lineage>
</organism>
<evidence type="ECO:0000313" key="2">
    <source>
        <dbReference type="Proteomes" id="UP000054321"/>
    </source>
</evidence>
<accession>A0A0C3DTL6</accession>
<dbReference type="Proteomes" id="UP000054321">
    <property type="component" value="Unassembled WGS sequence"/>
</dbReference>